<evidence type="ECO:0000259" key="1">
    <source>
        <dbReference type="Pfam" id="PF13480"/>
    </source>
</evidence>
<gene>
    <name evidence="2" type="ORF">ACFFTP_15010</name>
</gene>
<accession>A0ABV5QQ24</accession>
<name>A0ABV5QQ24_9ACTN</name>
<dbReference type="SUPFAM" id="SSF55729">
    <property type="entry name" value="Acyl-CoA N-acyltransferases (Nat)"/>
    <property type="match status" value="1"/>
</dbReference>
<dbReference type="InterPro" id="IPR038740">
    <property type="entry name" value="BioF2-like_GNAT_dom"/>
</dbReference>
<protein>
    <submittedName>
        <fullName evidence="2">GNAT family N-acetyltransferase</fullName>
    </submittedName>
</protein>
<dbReference type="Proteomes" id="UP001589716">
    <property type="component" value="Unassembled WGS sequence"/>
</dbReference>
<dbReference type="InterPro" id="IPR016181">
    <property type="entry name" value="Acyl_CoA_acyltransferase"/>
</dbReference>
<dbReference type="EMBL" id="JBHMCT010000009">
    <property type="protein sequence ID" value="MFB9555489.1"/>
    <property type="molecule type" value="Genomic_DNA"/>
</dbReference>
<feature type="domain" description="BioF2-like acetyltransferase" evidence="1">
    <location>
        <begin position="179"/>
        <end position="325"/>
    </location>
</feature>
<proteinExistence type="predicted"/>
<organism evidence="2 3">
    <name type="scientific">Streptomyces roseoviridis</name>
    <dbReference type="NCBI Taxonomy" id="67361"/>
    <lineage>
        <taxon>Bacteria</taxon>
        <taxon>Bacillati</taxon>
        <taxon>Actinomycetota</taxon>
        <taxon>Actinomycetes</taxon>
        <taxon>Kitasatosporales</taxon>
        <taxon>Streptomycetaceae</taxon>
        <taxon>Streptomyces</taxon>
    </lineage>
</organism>
<reference evidence="2 3" key="1">
    <citation type="submission" date="2024-09" db="EMBL/GenBank/DDBJ databases">
        <authorList>
            <person name="Sun Q."/>
            <person name="Mori K."/>
        </authorList>
    </citation>
    <scope>NUCLEOTIDE SEQUENCE [LARGE SCALE GENOMIC DNA]</scope>
    <source>
        <strain evidence="2 3">JCM 4414</strain>
    </source>
</reference>
<sequence length="390" mass="42240">MWRGGFGAAPGGGLRTEVCRDGAEFGRLGPEWTALYGRCSAATPFQSHAWLHSWWLSYGRPGALRVVLVRRADGTLVAAAPLMRAAGPLPVLTALGGSITDFSDVLVDDGCPEAVPALAGALARLTRGAVLDLREVRPGAAAERLHDAWRGPRRRLADSLCLELPAAPMDALLKRVPSNRAQRVRAKLRKLDALGIDERIAAGPEVPAAVERLLELHRLQWQGRGVTAEHTSERFARHLTRAVRAMAESGDAMVTEFRLDGEVVCVDLTLRSPWLAGGYLYGADPVLRARKVDVAAMLLRHGAREAEASGRTTLSLLRGAEPYKHHWRPETVTNQRLMLAGRAAAPLLWLRAGAAAGRRWVAGQAREREWLGRGLGRLARLRRTANGGGG</sequence>
<evidence type="ECO:0000313" key="2">
    <source>
        <dbReference type="EMBL" id="MFB9555489.1"/>
    </source>
</evidence>
<dbReference type="RefSeq" id="WP_382745895.1">
    <property type="nucleotide sequence ID" value="NZ_BAAAWU010000001.1"/>
</dbReference>
<evidence type="ECO:0000313" key="3">
    <source>
        <dbReference type="Proteomes" id="UP001589716"/>
    </source>
</evidence>
<keyword evidence="3" id="KW-1185">Reference proteome</keyword>
<comment type="caution">
    <text evidence="2">The sequence shown here is derived from an EMBL/GenBank/DDBJ whole genome shotgun (WGS) entry which is preliminary data.</text>
</comment>
<dbReference type="Pfam" id="PF13480">
    <property type="entry name" value="Acetyltransf_6"/>
    <property type="match status" value="1"/>
</dbReference>